<dbReference type="Proteomes" id="UP000838412">
    <property type="component" value="Chromosome 6"/>
</dbReference>
<dbReference type="PANTHER" id="PTHR24269">
    <property type="entry name" value="KREMEN PROTEIN"/>
    <property type="match status" value="1"/>
</dbReference>
<keyword evidence="2" id="KW-0812">Transmembrane</keyword>
<keyword evidence="10" id="KW-1185">Reference proteome</keyword>
<feature type="signal peptide" evidence="7">
    <location>
        <begin position="1"/>
        <end position="20"/>
    </location>
</feature>
<feature type="chain" id="PRO_5035451922" evidence="7">
    <location>
        <begin position="21"/>
        <end position="135"/>
    </location>
</feature>
<evidence type="ECO:0000256" key="1">
    <source>
        <dbReference type="ARBA" id="ARBA00004167"/>
    </source>
</evidence>
<evidence type="ECO:0000256" key="7">
    <source>
        <dbReference type="SAM" id="SignalP"/>
    </source>
</evidence>
<keyword evidence="6" id="KW-0325">Glycoprotein</keyword>
<dbReference type="InterPro" id="IPR002889">
    <property type="entry name" value="WSC_carb-bd"/>
</dbReference>
<feature type="domain" description="WSC" evidence="8">
    <location>
        <begin position="20"/>
        <end position="112"/>
    </location>
</feature>
<evidence type="ECO:0000259" key="8">
    <source>
        <dbReference type="PROSITE" id="PS51212"/>
    </source>
</evidence>
<organism evidence="9 10">
    <name type="scientific">Branchiostoma lanceolatum</name>
    <name type="common">Common lancelet</name>
    <name type="synonym">Amphioxus lanceolatum</name>
    <dbReference type="NCBI Taxonomy" id="7740"/>
    <lineage>
        <taxon>Eukaryota</taxon>
        <taxon>Metazoa</taxon>
        <taxon>Chordata</taxon>
        <taxon>Cephalochordata</taxon>
        <taxon>Leptocardii</taxon>
        <taxon>Amphioxiformes</taxon>
        <taxon>Branchiostomatidae</taxon>
        <taxon>Branchiostoma</taxon>
    </lineage>
</organism>
<dbReference type="GO" id="GO:0005886">
    <property type="term" value="C:plasma membrane"/>
    <property type="evidence" value="ECO:0007669"/>
    <property type="project" value="TreeGrafter"/>
</dbReference>
<dbReference type="OrthoDB" id="9982121at2759"/>
<gene>
    <name evidence="9" type="primary">Hypp3749</name>
    <name evidence="9" type="ORF">BLAG_LOCUS20808</name>
</gene>
<evidence type="ECO:0000256" key="6">
    <source>
        <dbReference type="ARBA" id="ARBA00023180"/>
    </source>
</evidence>
<keyword evidence="5" id="KW-0472">Membrane</keyword>
<keyword evidence="3 7" id="KW-0732">Signal</keyword>
<proteinExistence type="predicted"/>
<dbReference type="Pfam" id="PF01822">
    <property type="entry name" value="WSC"/>
    <property type="match status" value="1"/>
</dbReference>
<dbReference type="AlphaFoldDB" id="A0A8K0A1C3"/>
<evidence type="ECO:0000256" key="2">
    <source>
        <dbReference type="ARBA" id="ARBA00022692"/>
    </source>
</evidence>
<evidence type="ECO:0000313" key="9">
    <source>
        <dbReference type="EMBL" id="CAH1267456.1"/>
    </source>
</evidence>
<keyword evidence="4" id="KW-1133">Transmembrane helix</keyword>
<evidence type="ECO:0000256" key="3">
    <source>
        <dbReference type="ARBA" id="ARBA00022729"/>
    </source>
</evidence>
<comment type="subcellular location">
    <subcellularLocation>
        <location evidence="1">Membrane</location>
        <topology evidence="1">Single-pass membrane protein</topology>
    </subcellularLocation>
</comment>
<reference evidence="9" key="1">
    <citation type="submission" date="2022-01" db="EMBL/GenBank/DDBJ databases">
        <authorList>
            <person name="Braso-Vives M."/>
        </authorList>
    </citation>
    <scope>NUCLEOTIDE SEQUENCE</scope>
</reference>
<dbReference type="InterPro" id="IPR051836">
    <property type="entry name" value="Kremen_rcpt"/>
</dbReference>
<evidence type="ECO:0000256" key="5">
    <source>
        <dbReference type="ARBA" id="ARBA00023136"/>
    </source>
</evidence>
<dbReference type="EMBL" id="OV696691">
    <property type="protein sequence ID" value="CAH1267456.1"/>
    <property type="molecule type" value="Genomic_DNA"/>
</dbReference>
<dbReference type="PROSITE" id="PS51212">
    <property type="entry name" value="WSC"/>
    <property type="match status" value="1"/>
</dbReference>
<evidence type="ECO:0000256" key="4">
    <source>
        <dbReference type="ARBA" id="ARBA00022989"/>
    </source>
</evidence>
<evidence type="ECO:0000313" key="10">
    <source>
        <dbReference type="Proteomes" id="UP000838412"/>
    </source>
</evidence>
<protein>
    <submittedName>
        <fullName evidence="9">Hypp3749 protein</fullName>
    </submittedName>
</protein>
<sequence length="135" mass="14132">MARILAASAVLLLLIGVTSAQSLKGCYRGNEASVSADETSAHMTNEGCAVDCNAKGHAYSATGEGQYCTCMGEAEMQSLTVASDAECDSPCTGDLSQKCGGADDFVTVWITANGTKRSLVERLREALKEGHMTEE</sequence>
<accession>A0A8K0A1C3</accession>
<dbReference type="PANTHER" id="PTHR24269:SF16">
    <property type="entry name" value="PROTEIN SLG1"/>
    <property type="match status" value="1"/>
</dbReference>
<dbReference type="SMART" id="SM00321">
    <property type="entry name" value="WSC"/>
    <property type="match status" value="1"/>
</dbReference>
<name>A0A8K0A1C3_BRALA</name>